<dbReference type="PROSITE" id="PS00129">
    <property type="entry name" value="GLYCOSYL_HYDROL_F31_1"/>
    <property type="match status" value="1"/>
</dbReference>
<accession>A0AA36HDW6</accession>
<evidence type="ECO:0000313" key="14">
    <source>
        <dbReference type="Proteomes" id="UP001176961"/>
    </source>
</evidence>
<comment type="similarity">
    <text evidence="2 10">Belongs to the glycosyl hydrolase 31 family.</text>
</comment>
<dbReference type="EMBL" id="CATQJL010000316">
    <property type="protein sequence ID" value="CAJ0608576.1"/>
    <property type="molecule type" value="Genomic_DNA"/>
</dbReference>
<comment type="caution">
    <text evidence="9">Lacks conserved residue(s) required for the propagation of feature annotation.</text>
</comment>
<dbReference type="GO" id="GO:0005975">
    <property type="term" value="P:carbohydrate metabolic process"/>
    <property type="evidence" value="ECO:0007669"/>
    <property type="project" value="InterPro"/>
</dbReference>
<dbReference type="InterPro" id="IPR011013">
    <property type="entry name" value="Gal_mutarotase_sf_dom"/>
</dbReference>
<evidence type="ECO:0000256" key="9">
    <source>
        <dbReference type="PROSITE-ProRule" id="PRU00779"/>
    </source>
</evidence>
<evidence type="ECO:0000256" key="6">
    <source>
        <dbReference type="ARBA" id="ARBA00023180"/>
    </source>
</evidence>
<dbReference type="InterPro" id="IPR048395">
    <property type="entry name" value="Glyco_hydro_31_C"/>
</dbReference>
<keyword evidence="7 10" id="KW-0326">Glycosidase</keyword>
<dbReference type="PANTHER" id="PTHR22762:SF133">
    <property type="entry name" value="P-TYPE DOMAIN-CONTAINING PROTEIN"/>
    <property type="match status" value="1"/>
</dbReference>
<evidence type="ECO:0000259" key="12">
    <source>
        <dbReference type="PROSITE" id="PS51448"/>
    </source>
</evidence>
<organism evidence="13 14">
    <name type="scientific">Cylicocyclus nassatus</name>
    <name type="common">Nematode worm</name>
    <dbReference type="NCBI Taxonomy" id="53992"/>
    <lineage>
        <taxon>Eukaryota</taxon>
        <taxon>Metazoa</taxon>
        <taxon>Ecdysozoa</taxon>
        <taxon>Nematoda</taxon>
        <taxon>Chromadorea</taxon>
        <taxon>Rhabditida</taxon>
        <taxon>Rhabditina</taxon>
        <taxon>Rhabditomorpha</taxon>
        <taxon>Strongyloidea</taxon>
        <taxon>Strongylidae</taxon>
        <taxon>Cylicocyclus</taxon>
    </lineage>
</organism>
<dbReference type="GO" id="GO:0004558">
    <property type="term" value="F:alpha-1,4-glucosidase activity"/>
    <property type="evidence" value="ECO:0007669"/>
    <property type="project" value="TreeGrafter"/>
</dbReference>
<dbReference type="SMART" id="SM00018">
    <property type="entry name" value="PD"/>
    <property type="match status" value="1"/>
</dbReference>
<keyword evidence="5" id="KW-1015">Disulfide bond</keyword>
<dbReference type="GO" id="GO:0030246">
    <property type="term" value="F:carbohydrate binding"/>
    <property type="evidence" value="ECO:0007669"/>
    <property type="project" value="InterPro"/>
</dbReference>
<name>A0AA36HDW6_CYLNA</name>
<dbReference type="Pfam" id="PF00088">
    <property type="entry name" value="Trefoil"/>
    <property type="match status" value="1"/>
</dbReference>
<keyword evidence="11" id="KW-0732">Signal</keyword>
<sequence>MRFILYVLLLGIATSQDVRFDCHPEPDANKAECENRKCIWTEDTTEGAPHCYMKSGIGYKLLNKTGDVRTLTKNDGPKSPWDKDLKEILFASKKIGKTLNVKIYLPNRYEPPLDLPLEESKSSEELELTTYDDKDPFYFTVSRKSTHTTLFDTSLGGLIFCDKFIQIATKLPSEAMYGWGENVHPTLKHNFTRYTTWAMFARDEPPSSNHIETKNLYGVHPFYMVLEPDGKAHGVLILNSNAQEVTTAPGPALIYRTIGGILDMYFFPGPTPEEVTQQYLALVGRPFLPAYWGLGFQISRYGYKDLNELINITERNVAAGIPLDTTVADIDYMDRYKDFTTGEKWQGLAEYTKKLHDKGMKLIPIFDVGIQVDDAAFKRALDKGARFLEWERQDQVPKDIHEKYPLVKDKKVMLAVVWPDGHIAFPDFFDPNGNTTDWWISEFANYFRKVPYDGIWIDMNEPAAFGTNEERPWYFDNPDHPNITPLKCPIDPTKKDSQWDVPPYATHAVWRWGKDAHLSNKTMCMLALQGNGKYRHYDVKNIYGWSEAKATLQAQYKATGKRGVVVSRSTFPSGGRYAGHWLGDNSATWADLQSAVIGAQEFNMFGYPYIGSDICGFNGETNEELCLRWQQMGAFHTFMRNHNAINLPPQDPFMWETVTDATIKANLFRYSYLPYLYSLHFEASMYGKTVIRPVFYEYPTDTKTHDLGNEFLWGSSMLIAPVLKKEAISVQAYLPKDDWYSVFDHKYGELIPHGEQTFPAPWASLIPVFVRGGAIIPCQKPNVTTEYTRKNAFKLVIAPKADKADGFLYWDDGDSIVESFSTYSYYHWTFHYKEDKSRASLTINGTKKANNLQIPTLDTLEIFNYKYYADFDNFTLNGNEVEIDKDASSYNSGKKILYITKRNFLDMTAEVTELSWTHTEPPDDASWKCTQSWLLLLTCLSLLKLF</sequence>
<evidence type="ECO:0000256" key="7">
    <source>
        <dbReference type="ARBA" id="ARBA00023295"/>
    </source>
</evidence>
<dbReference type="Gene3D" id="3.20.20.80">
    <property type="entry name" value="Glycosidases"/>
    <property type="match status" value="1"/>
</dbReference>
<evidence type="ECO:0000256" key="2">
    <source>
        <dbReference type="ARBA" id="ARBA00007806"/>
    </source>
</evidence>
<feature type="signal peptide" evidence="11">
    <location>
        <begin position="1"/>
        <end position="15"/>
    </location>
</feature>
<proteinExistence type="inferred from homology"/>
<comment type="caution">
    <text evidence="13">The sequence shown here is derived from an EMBL/GenBank/DDBJ whole genome shotgun (WGS) entry which is preliminary data.</text>
</comment>
<keyword evidence="4" id="KW-0472">Membrane</keyword>
<evidence type="ECO:0000256" key="4">
    <source>
        <dbReference type="ARBA" id="ARBA00023136"/>
    </source>
</evidence>
<dbReference type="Proteomes" id="UP001176961">
    <property type="component" value="Unassembled WGS sequence"/>
</dbReference>
<dbReference type="AlphaFoldDB" id="A0AA36HDW6"/>
<dbReference type="SUPFAM" id="SSF74650">
    <property type="entry name" value="Galactose mutarotase-like"/>
    <property type="match status" value="1"/>
</dbReference>
<evidence type="ECO:0000256" key="10">
    <source>
        <dbReference type="RuleBase" id="RU361185"/>
    </source>
</evidence>
<evidence type="ECO:0000256" key="5">
    <source>
        <dbReference type="ARBA" id="ARBA00023157"/>
    </source>
</evidence>
<dbReference type="InterPro" id="IPR013780">
    <property type="entry name" value="Glyco_hydro_b"/>
</dbReference>
<gene>
    <name evidence="13" type="ORF">CYNAS_LOCUS20559</name>
</gene>
<dbReference type="InterPro" id="IPR017853">
    <property type="entry name" value="GH"/>
</dbReference>
<dbReference type="SUPFAM" id="SSF51011">
    <property type="entry name" value="Glycosyl hydrolase domain"/>
    <property type="match status" value="1"/>
</dbReference>
<feature type="domain" description="P-type" evidence="12">
    <location>
        <begin position="10"/>
        <end position="55"/>
    </location>
</feature>
<dbReference type="SUPFAM" id="SSF51445">
    <property type="entry name" value="(Trans)glycosidases"/>
    <property type="match status" value="1"/>
</dbReference>
<reference evidence="13" key="1">
    <citation type="submission" date="2023-07" db="EMBL/GenBank/DDBJ databases">
        <authorList>
            <consortium name="CYATHOMIX"/>
        </authorList>
    </citation>
    <scope>NUCLEOTIDE SEQUENCE</scope>
    <source>
        <strain evidence="13">N/A</strain>
    </source>
</reference>
<evidence type="ECO:0000256" key="1">
    <source>
        <dbReference type="ARBA" id="ARBA00004370"/>
    </source>
</evidence>
<dbReference type="CDD" id="cd14752">
    <property type="entry name" value="GH31_N"/>
    <property type="match status" value="1"/>
</dbReference>
<dbReference type="CDD" id="cd06602">
    <property type="entry name" value="GH31_MGAM_SI_GAA"/>
    <property type="match status" value="1"/>
</dbReference>
<dbReference type="Gene3D" id="2.60.40.1180">
    <property type="entry name" value="Golgi alpha-mannosidase II"/>
    <property type="match status" value="2"/>
</dbReference>
<dbReference type="Gene3D" id="2.60.40.1760">
    <property type="entry name" value="glycosyl hydrolase (family 31)"/>
    <property type="match status" value="1"/>
</dbReference>
<keyword evidence="6" id="KW-0325">Glycoprotein</keyword>
<feature type="chain" id="PRO_5041346050" description="Maltase" evidence="11">
    <location>
        <begin position="16"/>
        <end position="946"/>
    </location>
</feature>
<dbReference type="InterPro" id="IPR044913">
    <property type="entry name" value="P_trefoil_dom_sf"/>
</dbReference>
<dbReference type="Pfam" id="PF21365">
    <property type="entry name" value="Glyco_hydro_31_3rd"/>
    <property type="match status" value="1"/>
</dbReference>
<evidence type="ECO:0000256" key="11">
    <source>
        <dbReference type="SAM" id="SignalP"/>
    </source>
</evidence>
<dbReference type="Pfam" id="PF13802">
    <property type="entry name" value="Gal_mutarotas_2"/>
    <property type="match status" value="1"/>
</dbReference>
<evidence type="ECO:0000256" key="8">
    <source>
        <dbReference type="ARBA" id="ARBA00041343"/>
    </source>
</evidence>
<comment type="subcellular location">
    <subcellularLocation>
        <location evidence="1">Membrane</location>
    </subcellularLocation>
</comment>
<dbReference type="GO" id="GO:0016020">
    <property type="term" value="C:membrane"/>
    <property type="evidence" value="ECO:0007669"/>
    <property type="project" value="UniProtKB-SubCell"/>
</dbReference>
<dbReference type="Gene3D" id="4.10.110.10">
    <property type="entry name" value="Spasmolytic Protein, domain 1"/>
    <property type="match status" value="1"/>
</dbReference>
<keyword evidence="3 10" id="KW-0378">Hydrolase</keyword>
<dbReference type="InterPro" id="IPR025887">
    <property type="entry name" value="Glyco_hydro_31_N_dom"/>
</dbReference>
<dbReference type="Pfam" id="PF01055">
    <property type="entry name" value="Glyco_hydro_31_2nd"/>
    <property type="match status" value="1"/>
</dbReference>
<keyword evidence="14" id="KW-1185">Reference proteome</keyword>
<evidence type="ECO:0000313" key="13">
    <source>
        <dbReference type="EMBL" id="CAJ0608576.1"/>
    </source>
</evidence>
<dbReference type="PROSITE" id="PS51448">
    <property type="entry name" value="P_TREFOIL_2"/>
    <property type="match status" value="1"/>
</dbReference>
<dbReference type="InterPro" id="IPR000519">
    <property type="entry name" value="P_trefoil_dom"/>
</dbReference>
<dbReference type="CDD" id="cd00111">
    <property type="entry name" value="Trefoil"/>
    <property type="match status" value="1"/>
</dbReference>
<evidence type="ECO:0000256" key="3">
    <source>
        <dbReference type="ARBA" id="ARBA00022801"/>
    </source>
</evidence>
<dbReference type="InterPro" id="IPR030458">
    <property type="entry name" value="Glyco_hydro_31_AS"/>
</dbReference>
<dbReference type="InterPro" id="IPR000322">
    <property type="entry name" value="Glyco_hydro_31_TIM"/>
</dbReference>
<dbReference type="PANTHER" id="PTHR22762">
    <property type="entry name" value="ALPHA-GLUCOSIDASE"/>
    <property type="match status" value="1"/>
</dbReference>
<protein>
    <recommendedName>
        <fullName evidence="8">Maltase</fullName>
    </recommendedName>
</protein>